<dbReference type="RefSeq" id="WP_101319687.1">
    <property type="nucleotide sequence ID" value="NZ_CAWNSS010000051.1"/>
</dbReference>
<accession>A0A2N3ISR6</accession>
<comment type="caution">
    <text evidence="1">The sequence shown here is derived from an EMBL/GenBank/DDBJ whole genome shotgun (WGS) entry which is preliminary data.</text>
</comment>
<organism evidence="1 2">
    <name type="scientific">Aeromonas sobria</name>
    <dbReference type="NCBI Taxonomy" id="646"/>
    <lineage>
        <taxon>Bacteria</taxon>
        <taxon>Pseudomonadati</taxon>
        <taxon>Pseudomonadota</taxon>
        <taxon>Gammaproteobacteria</taxon>
        <taxon>Aeromonadales</taxon>
        <taxon>Aeromonadaceae</taxon>
        <taxon>Aeromonas</taxon>
    </lineage>
</organism>
<dbReference type="EMBL" id="LJZX01000051">
    <property type="protein sequence ID" value="PKQ74834.1"/>
    <property type="molecule type" value="Genomic_DNA"/>
</dbReference>
<name>A0A2N3ISR6_AERSO</name>
<gene>
    <name evidence="1" type="ORF">AOX56_20460</name>
</gene>
<protein>
    <submittedName>
        <fullName evidence="1">Uncharacterized protein</fullName>
    </submittedName>
</protein>
<evidence type="ECO:0000313" key="1">
    <source>
        <dbReference type="EMBL" id="PKQ74834.1"/>
    </source>
</evidence>
<proteinExistence type="predicted"/>
<dbReference type="Proteomes" id="UP000233526">
    <property type="component" value="Unassembled WGS sequence"/>
</dbReference>
<reference evidence="1 2" key="1">
    <citation type="journal article" date="2017" name="Front. Microbiol.">
        <title>Strong Genomic and Phenotypic Heterogeneity in the Aeromonas sobria Species Complex.</title>
        <authorList>
            <person name="Gauthier J."/>
            <person name="Vincent A.T."/>
            <person name="Charette S.J."/>
            <person name="Derome N."/>
        </authorList>
    </citation>
    <scope>NUCLEOTIDE SEQUENCE [LARGE SCALE GENOMIC DNA]</scope>
    <source>
        <strain evidence="1 2">JF2635</strain>
    </source>
</reference>
<dbReference type="AlphaFoldDB" id="A0A2N3ISR6"/>
<sequence length="174" mass="19426">MDGFIQEGKYASHETLKGYAYSWQTLSLLIQEVITHGMYVPEFLPDENQPVLLVVIKEATVLKAKSLHSEAPEVLISIASHTGESVRDDDNGYYADYWRLAAGTIKLIDCAEDAVFWLPLPAVEAWEPYRFSGYGLPFDALSAQLPIFQHLAFALKPDQTSPDLGTTIYLKSTI</sequence>
<evidence type="ECO:0000313" key="2">
    <source>
        <dbReference type="Proteomes" id="UP000233526"/>
    </source>
</evidence>